<feature type="site" description="Transition state stabilizer" evidence="9">
    <location>
        <position position="215"/>
    </location>
</feature>
<dbReference type="EMBL" id="QWGB01000007">
    <property type="protein sequence ID" value="RIJ22108.1"/>
    <property type="molecule type" value="Genomic_DNA"/>
</dbReference>
<comment type="caution">
    <text evidence="12">The sequence shown here is derived from an EMBL/GenBank/DDBJ whole genome shotgun (WGS) entry which is preliminary data.</text>
</comment>
<dbReference type="RefSeq" id="WP_119380028.1">
    <property type="nucleotide sequence ID" value="NZ_QWGB01000007.1"/>
</dbReference>
<reference evidence="12 13" key="1">
    <citation type="submission" date="2018-08" db="EMBL/GenBank/DDBJ databases">
        <title>Henriciella mobilis sp. nov., isolated from seawater.</title>
        <authorList>
            <person name="Cheng H."/>
            <person name="Wu Y.-H."/>
            <person name="Xu X.-W."/>
            <person name="Guo L.-L."/>
        </authorList>
    </citation>
    <scope>NUCLEOTIDE SEQUENCE [LARGE SCALE GENOMIC DNA]</scope>
    <source>
        <strain evidence="12 13">CCUG66934</strain>
    </source>
</reference>
<evidence type="ECO:0000256" key="9">
    <source>
        <dbReference type="PIRSR" id="PIRSR639901-2"/>
    </source>
</evidence>
<dbReference type="Proteomes" id="UP000265431">
    <property type="component" value="Unassembled WGS sequence"/>
</dbReference>
<accession>A0A399QTD7</accession>
<feature type="active site" description="Proton acceptor" evidence="8">
    <location>
        <position position="63"/>
    </location>
</feature>
<dbReference type="EC" id="2.4.99.12" evidence="3 10"/>
<proteinExistence type="inferred from homology"/>
<comment type="function">
    <text evidence="1 10">Involved in lipopolysaccharide (LPS) biosynthesis. Catalyzes the transfer of 3-deoxy-D-manno-octulosonate (Kdo) residue(s) from CMP-Kdo to lipid IV(A), the tetraacyldisaccharide-1,4'-bisphosphate precursor of lipid A.</text>
</comment>
<evidence type="ECO:0000256" key="6">
    <source>
        <dbReference type="ARBA" id="ARBA00031445"/>
    </source>
</evidence>
<evidence type="ECO:0000259" key="11">
    <source>
        <dbReference type="Pfam" id="PF04413"/>
    </source>
</evidence>
<keyword evidence="10" id="KW-0472">Membrane</keyword>
<dbReference type="UniPathway" id="UPA00958"/>
<evidence type="ECO:0000313" key="12">
    <source>
        <dbReference type="EMBL" id="RIJ22108.1"/>
    </source>
</evidence>
<comment type="catalytic activity">
    <reaction evidence="7 10">
        <text>lipid IVA (E. coli) + CMP-3-deoxy-beta-D-manno-octulosonate = alpha-Kdo-(2-&gt;6)-lipid IVA (E. coli) + CMP + H(+)</text>
        <dbReference type="Rhea" id="RHEA:28066"/>
        <dbReference type="ChEBI" id="CHEBI:15378"/>
        <dbReference type="ChEBI" id="CHEBI:58603"/>
        <dbReference type="ChEBI" id="CHEBI:60364"/>
        <dbReference type="ChEBI" id="CHEBI:60377"/>
        <dbReference type="ChEBI" id="CHEBI:85987"/>
        <dbReference type="EC" id="2.4.99.12"/>
    </reaction>
</comment>
<keyword evidence="10" id="KW-0448">Lipopolysaccharide biosynthesis</keyword>
<dbReference type="InterPro" id="IPR039901">
    <property type="entry name" value="Kdotransferase"/>
</dbReference>
<gene>
    <name evidence="12" type="ORF">D1224_11115</name>
</gene>
<evidence type="ECO:0000256" key="5">
    <source>
        <dbReference type="ARBA" id="ARBA00022679"/>
    </source>
</evidence>
<feature type="domain" description="3-deoxy-D-manno-octulosonic-acid transferase N-terminal" evidence="11">
    <location>
        <begin position="36"/>
        <end position="216"/>
    </location>
</feature>
<comment type="pathway">
    <text evidence="2 10">Bacterial outer membrane biogenesis; LPS core biosynthesis.</text>
</comment>
<keyword evidence="5 10" id="KW-0808">Transferase</keyword>
<evidence type="ECO:0000256" key="3">
    <source>
        <dbReference type="ARBA" id="ARBA00012621"/>
    </source>
</evidence>
<keyword evidence="13" id="KW-1185">Reference proteome</keyword>
<dbReference type="GO" id="GO:0009245">
    <property type="term" value="P:lipid A biosynthetic process"/>
    <property type="evidence" value="ECO:0007669"/>
    <property type="project" value="TreeGrafter"/>
</dbReference>
<evidence type="ECO:0000256" key="10">
    <source>
        <dbReference type="RuleBase" id="RU365103"/>
    </source>
</evidence>
<dbReference type="GO" id="GO:0005886">
    <property type="term" value="C:plasma membrane"/>
    <property type="evidence" value="ECO:0007669"/>
    <property type="project" value="UniProtKB-SubCell"/>
</dbReference>
<dbReference type="Gene3D" id="3.40.50.2000">
    <property type="entry name" value="Glycogen Phosphorylase B"/>
    <property type="match status" value="1"/>
</dbReference>
<comment type="subcellular location">
    <subcellularLocation>
        <location evidence="10">Cell membrane</location>
    </subcellularLocation>
</comment>
<dbReference type="PANTHER" id="PTHR42755:SF1">
    <property type="entry name" value="3-DEOXY-D-MANNO-OCTULOSONIC ACID TRANSFERASE, MITOCHONDRIAL-RELATED"/>
    <property type="match status" value="1"/>
</dbReference>
<dbReference type="OrthoDB" id="9789797at2"/>
<dbReference type="InterPro" id="IPR038107">
    <property type="entry name" value="Glycos_transf_N_sf"/>
</dbReference>
<dbReference type="Gene3D" id="3.40.50.11720">
    <property type="entry name" value="3-Deoxy-D-manno-octulosonic-acid transferase, N-terminal domain"/>
    <property type="match status" value="1"/>
</dbReference>
<evidence type="ECO:0000256" key="8">
    <source>
        <dbReference type="PIRSR" id="PIRSR639901-1"/>
    </source>
</evidence>
<sequence>MSMGRFLYKTTMRAARPFLGSLLRRRAKRGKENAERIAERFAHPDMDLTPAHLVWMHGASIGETRLLLEVAERLGAKDVNLHFLFTSQTQTAAELINRHITSSETLRERSRYQVAPLDTPDIAARFLDNWQPILCIFAEGEIWPNLILEASSRKIPLALINARMTAKSMKGWTSWRGFAREVFSSFDTIVAADQQTAEGLGKLACAHVPCPGSLKLSISVREINETEAQAIRNAFVGGRRCLVAVSTHEGEEGWILDAVAGIEPRPALIIIPRHPERRDAIESLLKDRGLTFSVRSRGETPTTADDVLLCDTLGEVALLASVADSVYLGGGHAHGVGGHNPVEILRIGKPVFTGPRIHNFADLATRLEGDTSFQIVRDQEALRQAFPLPPPSHALKASLEAQAETPMRVTLEALDRLLGQTTT</sequence>
<protein>
    <recommendedName>
        <fullName evidence="4 10">3-deoxy-D-manno-octulosonic acid transferase</fullName>
        <shortName evidence="10">Kdo transferase</shortName>
        <ecNumber evidence="3 10">2.4.99.12</ecNumber>
    </recommendedName>
    <alternativeName>
        <fullName evidence="6 10">Lipid IV(A) 3-deoxy-D-manno-octulosonic acid transferase</fullName>
    </alternativeName>
</protein>
<dbReference type="Pfam" id="PF04413">
    <property type="entry name" value="Glycos_transf_N"/>
    <property type="match status" value="1"/>
</dbReference>
<keyword evidence="10" id="KW-1003">Cell membrane</keyword>
<dbReference type="GO" id="GO:0043842">
    <property type="term" value="F:Kdo transferase activity"/>
    <property type="evidence" value="ECO:0007669"/>
    <property type="project" value="UniProtKB-EC"/>
</dbReference>
<evidence type="ECO:0000256" key="4">
    <source>
        <dbReference type="ARBA" id="ARBA00019077"/>
    </source>
</evidence>
<organism evidence="12 13">
    <name type="scientific">Henriciella barbarensis</name>
    <dbReference type="NCBI Taxonomy" id="86342"/>
    <lineage>
        <taxon>Bacteria</taxon>
        <taxon>Pseudomonadati</taxon>
        <taxon>Pseudomonadota</taxon>
        <taxon>Alphaproteobacteria</taxon>
        <taxon>Hyphomonadales</taxon>
        <taxon>Hyphomonadaceae</taxon>
        <taxon>Henriciella</taxon>
    </lineage>
</organism>
<evidence type="ECO:0000256" key="2">
    <source>
        <dbReference type="ARBA" id="ARBA00004713"/>
    </source>
</evidence>
<dbReference type="PANTHER" id="PTHR42755">
    <property type="entry name" value="3-DEOXY-MANNO-OCTULOSONATE CYTIDYLYLTRANSFERASE"/>
    <property type="match status" value="1"/>
</dbReference>
<feature type="site" description="Transition state stabilizer" evidence="9">
    <location>
        <position position="139"/>
    </location>
</feature>
<evidence type="ECO:0000313" key="13">
    <source>
        <dbReference type="Proteomes" id="UP000265431"/>
    </source>
</evidence>
<dbReference type="GO" id="GO:0009244">
    <property type="term" value="P:lipopolysaccharide core region biosynthetic process"/>
    <property type="evidence" value="ECO:0007669"/>
    <property type="project" value="UniProtKB-UniRule"/>
</dbReference>
<comment type="similarity">
    <text evidence="10">Belongs to the glycosyltransferase group 1 family.</text>
</comment>
<name>A0A399QTD7_9PROT</name>
<evidence type="ECO:0000256" key="1">
    <source>
        <dbReference type="ARBA" id="ARBA00003394"/>
    </source>
</evidence>
<dbReference type="InterPro" id="IPR007507">
    <property type="entry name" value="Glycos_transf_N"/>
</dbReference>
<evidence type="ECO:0000256" key="7">
    <source>
        <dbReference type="ARBA" id="ARBA00049183"/>
    </source>
</evidence>
<dbReference type="AlphaFoldDB" id="A0A399QTD7"/>